<accession>A0A5J4YT24</accession>
<keyword evidence="4" id="KW-1185">Reference proteome</keyword>
<dbReference type="AlphaFoldDB" id="A0A5J4YT24"/>
<feature type="compositionally biased region" description="Basic residues" evidence="1">
    <location>
        <begin position="815"/>
        <end position="830"/>
    </location>
</feature>
<feature type="region of interest" description="Disordered" evidence="1">
    <location>
        <begin position="695"/>
        <end position="745"/>
    </location>
</feature>
<organism evidence="3 4">
    <name type="scientific">Porphyridium purpureum</name>
    <name type="common">Red alga</name>
    <name type="synonym">Porphyridium cruentum</name>
    <dbReference type="NCBI Taxonomy" id="35688"/>
    <lineage>
        <taxon>Eukaryota</taxon>
        <taxon>Rhodophyta</taxon>
        <taxon>Bangiophyceae</taxon>
        <taxon>Porphyridiales</taxon>
        <taxon>Porphyridiaceae</taxon>
        <taxon>Porphyridium</taxon>
    </lineage>
</organism>
<protein>
    <submittedName>
        <fullName evidence="3">Uncharacterized protein</fullName>
    </submittedName>
</protein>
<feature type="chain" id="PRO_5023815689" evidence="2">
    <location>
        <begin position="32"/>
        <end position="912"/>
    </location>
</feature>
<feature type="compositionally biased region" description="Low complexity" evidence="1">
    <location>
        <begin position="773"/>
        <end position="794"/>
    </location>
</feature>
<feature type="signal peptide" evidence="2">
    <location>
        <begin position="1"/>
        <end position="31"/>
    </location>
</feature>
<feature type="compositionally biased region" description="Low complexity" evidence="1">
    <location>
        <begin position="887"/>
        <end position="898"/>
    </location>
</feature>
<name>A0A5J4YT24_PORPP</name>
<reference evidence="4" key="1">
    <citation type="journal article" date="2019" name="Nat. Commun.">
        <title>Expansion of phycobilisome linker gene families in mesophilic red algae.</title>
        <authorList>
            <person name="Lee J."/>
            <person name="Kim D."/>
            <person name="Bhattacharya D."/>
            <person name="Yoon H.S."/>
        </authorList>
    </citation>
    <scope>NUCLEOTIDE SEQUENCE [LARGE SCALE GENOMIC DNA]</scope>
    <source>
        <strain evidence="4">CCMP 1328</strain>
    </source>
</reference>
<evidence type="ECO:0000256" key="1">
    <source>
        <dbReference type="SAM" id="MobiDB-lite"/>
    </source>
</evidence>
<keyword evidence="2" id="KW-0732">Signal</keyword>
<feature type="compositionally biased region" description="Acidic residues" evidence="1">
    <location>
        <begin position="846"/>
        <end position="862"/>
    </location>
</feature>
<feature type="compositionally biased region" description="Pro residues" evidence="1">
    <location>
        <begin position="696"/>
        <end position="742"/>
    </location>
</feature>
<dbReference type="InterPro" id="IPR049804">
    <property type="entry name" value="Choice_anch_L"/>
</dbReference>
<proteinExistence type="predicted"/>
<feature type="compositionally biased region" description="Low complexity" evidence="1">
    <location>
        <begin position="835"/>
        <end position="845"/>
    </location>
</feature>
<evidence type="ECO:0000313" key="3">
    <source>
        <dbReference type="EMBL" id="KAA8494619.1"/>
    </source>
</evidence>
<dbReference type="EMBL" id="VRMN01000004">
    <property type="protein sequence ID" value="KAA8494619.1"/>
    <property type="molecule type" value="Genomic_DNA"/>
</dbReference>
<gene>
    <name evidence="3" type="ORF">FVE85_2860</name>
</gene>
<dbReference type="Proteomes" id="UP000324585">
    <property type="component" value="Unassembled WGS sequence"/>
</dbReference>
<comment type="caution">
    <text evidence="3">The sequence shown here is derived from an EMBL/GenBank/DDBJ whole genome shotgun (WGS) entry which is preliminary data.</text>
</comment>
<feature type="region of interest" description="Disordered" evidence="1">
    <location>
        <begin position="758"/>
        <end position="912"/>
    </location>
</feature>
<evidence type="ECO:0000313" key="4">
    <source>
        <dbReference type="Proteomes" id="UP000324585"/>
    </source>
</evidence>
<dbReference type="NCBIfam" id="NF038133">
    <property type="entry name" value="choice_anch_L"/>
    <property type="match status" value="1"/>
</dbReference>
<sequence length="912" mass="96696">MRASDQRGSVVAPAKFFLVSVMFLVVAVTHASPLGQAELDRLVVVENICYTTDLNVGIKGCALDSAWPKPGDAFYQTLVQAKASKGITPADSVFELKCMADRQEYAKGNCMWSSFTDANPSKICPGQYGSGPTDFSTPSPIYPTSARTVVDALIDVDEWLVVEDSLHEIRFSGSQWASHIGFGLVSLESHEYASKSEKMIVFSTGGAAEGVHAKQMCNNVYGDKSGGANDAMFAQNGDPPPFLARCGRDYAYPKLLNTSSCAVIQFYLCPNVDGVCDYANPAADRMTLDDLNFEFGFASSEYATYDGRNGQDTLFSDVAAISVVQLGLPKENSNYPYVPLWDPVTETIAGNRAQLPDGKGAVSVGNVNLQTNPDFYRSQLTRPNAMIESFGWSKFLAAPFPQAVRRNTVYQFTVGVCDCGEGTSVFSSALYLAAGSVTRCSFTPSQKTCTFDPTIYNYLGEVDGVVQLQLKDGQCPAALEPIFQNECGGPDQKMRLASTATDPVEQTVFQVFESPFRANTSFGSCKYKIFGIGEVLPTVTIAVQPPNKQLDATGGASVDYTWSATGCDLVKVDISYDFTSKAPSTLKPQNETYLASYSAPFVRESAGSDIVTYRFSSKARTYTNNQNQRYKLSLGTTLYTAVITATDSFGRTATANVSVCIAEYWVNPTGVDLLGQPIPFLFAFSCSGFNDNVAPTPVPTPSPTPVPTPSPTPVPTPSPTPVPTPSPTPVPTPSPTPVPTPVPKSCCSSHDVGAVCAAPSKPTHIPCTDRDSTSCSDGSDSDSDSAATGRDGSSTGSKTDRDSESSESGAQTGNGRKKVGTRKPLTRSARRSMLSAGSSESTSDSTGDENSADSSSDSETDGENGPCCPCTCSSPPAQPPTCGTNGSASDSGATSESSSSEDEFASRSDSEH</sequence>
<evidence type="ECO:0000256" key="2">
    <source>
        <dbReference type="SAM" id="SignalP"/>
    </source>
</evidence>